<dbReference type="PANTHER" id="PTHR12110:SF41">
    <property type="entry name" value="INOSOSE DEHYDRATASE"/>
    <property type="match status" value="1"/>
</dbReference>
<feature type="domain" description="Xylose isomerase-like TIM barrel" evidence="1">
    <location>
        <begin position="48"/>
        <end position="243"/>
    </location>
</feature>
<evidence type="ECO:0000313" key="2">
    <source>
        <dbReference type="EMBL" id="MBW6530498.1"/>
    </source>
</evidence>
<dbReference type="InterPro" id="IPR006311">
    <property type="entry name" value="TAT_signal"/>
</dbReference>
<dbReference type="Gene3D" id="3.20.20.150">
    <property type="entry name" value="Divalent-metal-dependent TIM barrel enzymes"/>
    <property type="match status" value="1"/>
</dbReference>
<organism evidence="2 3">
    <name type="scientific">Sphingomonas citri</name>
    <dbReference type="NCBI Taxonomy" id="2862499"/>
    <lineage>
        <taxon>Bacteria</taxon>
        <taxon>Pseudomonadati</taxon>
        <taxon>Pseudomonadota</taxon>
        <taxon>Alphaproteobacteria</taxon>
        <taxon>Sphingomonadales</taxon>
        <taxon>Sphingomonadaceae</taxon>
        <taxon>Sphingomonas</taxon>
    </lineage>
</organism>
<dbReference type="GO" id="GO:0016853">
    <property type="term" value="F:isomerase activity"/>
    <property type="evidence" value="ECO:0007669"/>
    <property type="project" value="UniProtKB-KW"/>
</dbReference>
<dbReference type="RefSeq" id="WP_219747849.1">
    <property type="nucleotide sequence ID" value="NZ_JAHXZN010000001.1"/>
</dbReference>
<accession>A0ABS7BLU3</accession>
<gene>
    <name evidence="2" type="ORF">KZ820_07095</name>
</gene>
<dbReference type="PROSITE" id="PS51318">
    <property type="entry name" value="TAT"/>
    <property type="match status" value="1"/>
</dbReference>
<evidence type="ECO:0000313" key="3">
    <source>
        <dbReference type="Proteomes" id="UP000759103"/>
    </source>
</evidence>
<keyword evidence="2" id="KW-0413">Isomerase</keyword>
<dbReference type="InterPro" id="IPR013022">
    <property type="entry name" value="Xyl_isomerase-like_TIM-brl"/>
</dbReference>
<protein>
    <submittedName>
        <fullName evidence="2">Sugar phosphate isomerase/epimerase</fullName>
    </submittedName>
</protein>
<dbReference type="InterPro" id="IPR050312">
    <property type="entry name" value="IolE/XylAMocC-like"/>
</dbReference>
<reference evidence="2 3" key="1">
    <citation type="submission" date="2021-07" db="EMBL/GenBank/DDBJ databases">
        <title>Sphingomonas sp.</title>
        <authorList>
            <person name="Feng G."/>
            <person name="Li J."/>
            <person name="Pan M."/>
        </authorList>
    </citation>
    <scope>NUCLEOTIDE SEQUENCE [LARGE SCALE GENOMIC DNA]</scope>
    <source>
        <strain evidence="2 3">RRHST34</strain>
    </source>
</reference>
<dbReference type="PANTHER" id="PTHR12110">
    <property type="entry name" value="HYDROXYPYRUVATE ISOMERASE"/>
    <property type="match status" value="1"/>
</dbReference>
<sequence length="277" mass="30617">MMDRRTFIGATAALAAAPAAARKAEHAVGLQLYTLRTLFEPNPVGTLEKVARIGYREVEYGGGGYDRMDHAMLRRTMDRLGLRAPSIHVGIEGIRENFAASVTMARALGADTLILASVDFASRTDEGWKKAVELMNRRARELQAQGLSFAYHNHDWEFTDRSGGMPLFDYLVANGDPSLVKLELDVFWAIKAGREPEAIVRRVPGRIYAYHVKDMTAAGAMTSVGLGNLDYAKLFKLNRAAGVRHFYVENDRSPAPFLPDVTTSYGNVRRLLRQAGA</sequence>
<name>A0ABS7BLU3_9SPHN</name>
<dbReference type="EMBL" id="JAHXZN010000001">
    <property type="protein sequence ID" value="MBW6530498.1"/>
    <property type="molecule type" value="Genomic_DNA"/>
</dbReference>
<keyword evidence="3" id="KW-1185">Reference proteome</keyword>
<dbReference type="SUPFAM" id="SSF51658">
    <property type="entry name" value="Xylose isomerase-like"/>
    <property type="match status" value="1"/>
</dbReference>
<evidence type="ECO:0000259" key="1">
    <source>
        <dbReference type="Pfam" id="PF01261"/>
    </source>
</evidence>
<proteinExistence type="predicted"/>
<comment type="caution">
    <text evidence="2">The sequence shown here is derived from an EMBL/GenBank/DDBJ whole genome shotgun (WGS) entry which is preliminary data.</text>
</comment>
<dbReference type="Pfam" id="PF01261">
    <property type="entry name" value="AP_endonuc_2"/>
    <property type="match status" value="1"/>
</dbReference>
<dbReference type="InterPro" id="IPR036237">
    <property type="entry name" value="Xyl_isomerase-like_sf"/>
</dbReference>
<dbReference type="Proteomes" id="UP000759103">
    <property type="component" value="Unassembled WGS sequence"/>
</dbReference>